<proteinExistence type="predicted"/>
<organism evidence="3 4">
    <name type="scientific">Spodoptera frugiperda</name>
    <name type="common">Fall armyworm</name>
    <dbReference type="NCBI Taxonomy" id="7108"/>
    <lineage>
        <taxon>Eukaryota</taxon>
        <taxon>Metazoa</taxon>
        <taxon>Ecdysozoa</taxon>
        <taxon>Arthropoda</taxon>
        <taxon>Hexapoda</taxon>
        <taxon>Insecta</taxon>
        <taxon>Pterygota</taxon>
        <taxon>Neoptera</taxon>
        <taxon>Endopterygota</taxon>
        <taxon>Lepidoptera</taxon>
        <taxon>Glossata</taxon>
        <taxon>Ditrysia</taxon>
        <taxon>Noctuoidea</taxon>
        <taxon>Noctuidae</taxon>
        <taxon>Amphipyrinae</taxon>
        <taxon>Spodoptera</taxon>
    </lineage>
</organism>
<keyword evidence="3" id="KW-1185">Reference proteome</keyword>
<evidence type="ECO:0000313" key="3">
    <source>
        <dbReference type="Proteomes" id="UP000829999"/>
    </source>
</evidence>
<feature type="compositionally biased region" description="Low complexity" evidence="1">
    <location>
        <begin position="736"/>
        <end position="750"/>
    </location>
</feature>
<accession>A0A9R0E4E3</accession>
<feature type="signal peptide" evidence="2">
    <location>
        <begin position="1"/>
        <end position="18"/>
    </location>
</feature>
<feature type="region of interest" description="Disordered" evidence="1">
    <location>
        <begin position="726"/>
        <end position="750"/>
    </location>
</feature>
<dbReference type="Proteomes" id="UP000829999">
    <property type="component" value="Chromosome 21"/>
</dbReference>
<dbReference type="OrthoDB" id="3936150at2759"/>
<name>A0A9R0E4E3_SPOFR</name>
<gene>
    <name evidence="4" type="primary">LOC118280517</name>
</gene>
<dbReference type="GeneID" id="118280517"/>
<keyword evidence="2" id="KW-0732">Signal</keyword>
<feature type="chain" id="PRO_5040456095" evidence="2">
    <location>
        <begin position="19"/>
        <end position="875"/>
    </location>
</feature>
<evidence type="ECO:0000256" key="2">
    <source>
        <dbReference type="SAM" id="SignalP"/>
    </source>
</evidence>
<dbReference type="AlphaFoldDB" id="A0A9R0E4E3"/>
<feature type="region of interest" description="Disordered" evidence="1">
    <location>
        <begin position="451"/>
        <end position="473"/>
    </location>
</feature>
<evidence type="ECO:0000313" key="4">
    <source>
        <dbReference type="RefSeq" id="XP_050558196.1"/>
    </source>
</evidence>
<sequence length="875" mass="100648">MFSKIIIILVCFKNSGLCDYLESEANYLKPKLDRNNIVNKGVWVRNKAKENLFEKSPLGDFIFRENSLDVDNLLQNNFDAFGTNYMQDSPFVSAYVKRNKREVRRIREQRPRKSIIKNCIGKGCKMSLDAQDQGSDLIKTKVNELRTTSVFNDYPYEVAILPNNNTENVKKDIPKNANYNYTRSYGIPHTESFAFESDNDTAAVRNISSPKRSMKYDFETEIIKKFEFTEDINKTHANNEFNDSKITDRNIFDKESVWHQNAPIPDVNVYKVVPKEPQKSKPVTERGLIKVISMLTKTFKKIMKQHNEIKDIHSRINDINEEFIKNAATVTGKFQDFDLKYLYLLKFHEKLKVFDAKLASKQEYFKNKEREMARNFKEFENQQKKFLQQQRQFYNIQKLMLAQNEKINLKQNLIAKTQSEISHRQNNFARILKKAKQLYVESRNPTITKLSSSLTKVSSHNHKSEPVTHTSTVTPSTESVKINLFSIPTSNKLENQDDLIMKEKDDQTIDDLVYKYYFNNTFIDNLMKNNILANVMGAPDSATHQRNVKSKRNELETTILLPVYETNDSETYSHKNRERRWINHHSRHRGKRRYRGKNAEASIVNATDAKILRNNVVNNVPLAADAPVQKETKDIKIENDPFLIMATNFCNEIRQNLNPQMLRWCVEKALRRLQFLDIKTPPPLSTPPLSTTTPEPPITIPTVTKLNELVTSYAKLAIPAKPAKRAKPANARDADASTTVNVVTEPSSVSTVEEPIEATVSPSTTLASENITTAAINETVNNQTTLDVNHFPDNEELESNLKQYEMKPDLEGNVYYEGSIHASEIMDSESQGIDDIMPGLDSNSRVDIDPLAFDLQAQRRAFVRRLNEKIKMSLG</sequence>
<reference evidence="4" key="1">
    <citation type="submission" date="2025-08" db="UniProtKB">
        <authorList>
            <consortium name="RefSeq"/>
        </authorList>
    </citation>
    <scope>IDENTIFICATION</scope>
    <source>
        <tissue evidence="4">Whole larval tissue</tissue>
    </source>
</reference>
<evidence type="ECO:0000256" key="1">
    <source>
        <dbReference type="SAM" id="MobiDB-lite"/>
    </source>
</evidence>
<dbReference type="RefSeq" id="XP_050558196.1">
    <property type="nucleotide sequence ID" value="XM_050702239.1"/>
</dbReference>
<protein>
    <submittedName>
        <fullName evidence="4">Uncharacterized protein LOC118280517</fullName>
    </submittedName>
</protein>